<dbReference type="Proteomes" id="UP000053257">
    <property type="component" value="Unassembled WGS sequence"/>
</dbReference>
<keyword evidence="3" id="KW-1185">Reference proteome</keyword>
<reference evidence="2 3" key="1">
    <citation type="journal article" date="2014" name="PLoS Genet.">
        <title>Analysis of the Phlebiopsis gigantea genome, transcriptome and secretome provides insight into its pioneer colonization strategies of wood.</title>
        <authorList>
            <person name="Hori C."/>
            <person name="Ishida T."/>
            <person name="Igarashi K."/>
            <person name="Samejima M."/>
            <person name="Suzuki H."/>
            <person name="Master E."/>
            <person name="Ferreira P."/>
            <person name="Ruiz-Duenas F.J."/>
            <person name="Held B."/>
            <person name="Canessa P."/>
            <person name="Larrondo L.F."/>
            <person name="Schmoll M."/>
            <person name="Druzhinina I.S."/>
            <person name="Kubicek C.P."/>
            <person name="Gaskell J.A."/>
            <person name="Kersten P."/>
            <person name="St John F."/>
            <person name="Glasner J."/>
            <person name="Sabat G."/>
            <person name="Splinter BonDurant S."/>
            <person name="Syed K."/>
            <person name="Yadav J."/>
            <person name="Mgbeahuruike A.C."/>
            <person name="Kovalchuk A."/>
            <person name="Asiegbu F.O."/>
            <person name="Lackner G."/>
            <person name="Hoffmeister D."/>
            <person name="Rencoret J."/>
            <person name="Gutierrez A."/>
            <person name="Sun H."/>
            <person name="Lindquist E."/>
            <person name="Barry K."/>
            <person name="Riley R."/>
            <person name="Grigoriev I.V."/>
            <person name="Henrissat B."/>
            <person name="Kues U."/>
            <person name="Berka R.M."/>
            <person name="Martinez A.T."/>
            <person name="Covert S.F."/>
            <person name="Blanchette R.A."/>
            <person name="Cullen D."/>
        </authorList>
    </citation>
    <scope>NUCLEOTIDE SEQUENCE [LARGE SCALE GENOMIC DNA]</scope>
    <source>
        <strain evidence="2 3">11061_1 CR5-6</strain>
    </source>
</reference>
<keyword evidence="1" id="KW-1133">Transmembrane helix</keyword>
<feature type="transmembrane region" description="Helical" evidence="1">
    <location>
        <begin position="143"/>
        <end position="172"/>
    </location>
</feature>
<feature type="transmembrane region" description="Helical" evidence="1">
    <location>
        <begin position="237"/>
        <end position="258"/>
    </location>
</feature>
<dbReference type="AlphaFoldDB" id="A0A0C3NBZ4"/>
<dbReference type="EMBL" id="KN840712">
    <property type="protein sequence ID" value="KIP02019.1"/>
    <property type="molecule type" value="Genomic_DNA"/>
</dbReference>
<keyword evidence="1" id="KW-0472">Membrane</keyword>
<name>A0A0C3NBZ4_PHLG1</name>
<evidence type="ECO:0000313" key="3">
    <source>
        <dbReference type="Proteomes" id="UP000053257"/>
    </source>
</evidence>
<evidence type="ECO:0000256" key="1">
    <source>
        <dbReference type="SAM" id="Phobius"/>
    </source>
</evidence>
<protein>
    <recommendedName>
        <fullName evidence="4">G-protein coupled receptors family 1 profile domain-containing protein</fullName>
    </recommendedName>
</protein>
<evidence type="ECO:0000313" key="2">
    <source>
        <dbReference type="EMBL" id="KIP02019.1"/>
    </source>
</evidence>
<feature type="transmembrane region" description="Helical" evidence="1">
    <location>
        <begin position="115"/>
        <end position="136"/>
    </location>
</feature>
<feature type="transmembrane region" description="Helical" evidence="1">
    <location>
        <begin position="192"/>
        <end position="216"/>
    </location>
</feature>
<dbReference type="HOGENOM" id="CLU_044614_9_1_1"/>
<sequence>MDNALLESAGTTLQHIGHDLLQSTIALCVESAIWAVYLVLVMISSVILVRKRRSRMSWFLLAVVLAMFALDTAMYIIDIRNAVQEISYTLTSHSTLSLPDRYALTAYFPWPVQSALYGFLSNLGDVIIIWRVYAFYSIGRDRLVVLIPLALLLASFASSGVISFCAAHHFLTNRTIVAGNFMDPPLCKNVQFTSYCLALVTTGVATLLIGFKTWQYRRTISSLLWRAKTRKSQIEKVMTLLVESGILYFLFFLSAVVADTPRVAKLEESSSALSLASRVWTYLTSHIIVRPLVPSPPDCLFTPLCSAFTPWSSSSSCSRSAHTSTLRRLARLPCSSPTP</sequence>
<gene>
    <name evidence="2" type="ORF">PHLGIDRAFT_314410</name>
</gene>
<feature type="transmembrane region" description="Helical" evidence="1">
    <location>
        <begin position="20"/>
        <end position="49"/>
    </location>
</feature>
<accession>A0A0C3NBZ4</accession>
<proteinExistence type="predicted"/>
<keyword evidence="1" id="KW-0812">Transmembrane</keyword>
<feature type="transmembrane region" description="Helical" evidence="1">
    <location>
        <begin position="56"/>
        <end position="77"/>
    </location>
</feature>
<organism evidence="2 3">
    <name type="scientific">Phlebiopsis gigantea (strain 11061_1 CR5-6)</name>
    <name type="common">White-rot fungus</name>
    <name type="synonym">Peniophora gigantea</name>
    <dbReference type="NCBI Taxonomy" id="745531"/>
    <lineage>
        <taxon>Eukaryota</taxon>
        <taxon>Fungi</taxon>
        <taxon>Dikarya</taxon>
        <taxon>Basidiomycota</taxon>
        <taxon>Agaricomycotina</taxon>
        <taxon>Agaricomycetes</taxon>
        <taxon>Polyporales</taxon>
        <taxon>Phanerochaetaceae</taxon>
        <taxon>Phlebiopsis</taxon>
    </lineage>
</organism>
<evidence type="ECO:0008006" key="4">
    <source>
        <dbReference type="Google" id="ProtNLM"/>
    </source>
</evidence>